<name>A0A6C0N1W2_FLAVE</name>
<reference evidence="1" key="1">
    <citation type="submission" date="2020-01" db="EMBL/GenBank/DDBJ databases">
        <authorList>
            <person name="Xu W."/>
            <person name="Xie B."/>
            <person name="Zhao C."/>
        </authorList>
    </citation>
    <scope>NUCLEOTIDE SEQUENCE</scope>
    <source>
        <strain evidence="1">Pp2.1</strain>
    </source>
</reference>
<organism evidence="1">
    <name type="scientific">Flammulina velutipes</name>
    <name type="common">Agaricus velutipes</name>
    <dbReference type="NCBI Taxonomy" id="38945"/>
    <lineage>
        <taxon>Eukaryota</taxon>
        <taxon>Fungi</taxon>
        <taxon>Dikarya</taxon>
        <taxon>Basidiomycota</taxon>
        <taxon>Agaricomycotina</taxon>
        <taxon>Agaricomycetes</taxon>
        <taxon>Agaricomycetidae</taxon>
        <taxon>Agaricales</taxon>
        <taxon>Marasmiineae</taxon>
        <taxon>Physalacriaceae</taxon>
        <taxon>Flammulina</taxon>
    </lineage>
</organism>
<evidence type="ECO:0000313" key="1">
    <source>
        <dbReference type="EMBL" id="QHW03308.1"/>
    </source>
</evidence>
<dbReference type="EMBL" id="MN993645">
    <property type="protein sequence ID" value="QHW03308.1"/>
    <property type="molecule type" value="Genomic_DNA"/>
</dbReference>
<proteinExistence type="predicted"/>
<sequence length="32" mass="3409">MDAFIILSSGLPEAFERQEDPSLSRGGACVIV</sequence>
<accession>A0A6C0N1W2</accession>
<dbReference type="AlphaFoldDB" id="A0A6C0N1W2"/>
<protein>
    <submittedName>
        <fullName evidence="1">Putative pheromone protein</fullName>
    </submittedName>
</protein>